<dbReference type="GO" id="GO:0016887">
    <property type="term" value="F:ATP hydrolysis activity"/>
    <property type="evidence" value="ECO:0007669"/>
    <property type="project" value="InterPro"/>
</dbReference>
<gene>
    <name evidence="9" type="primary">msbA_4</name>
    <name evidence="9" type="ORF">CLHUN_22020</name>
</gene>
<evidence type="ECO:0000256" key="7">
    <source>
        <dbReference type="SAM" id="Phobius"/>
    </source>
</evidence>
<evidence type="ECO:0000256" key="3">
    <source>
        <dbReference type="ARBA" id="ARBA00022741"/>
    </source>
</evidence>
<keyword evidence="9" id="KW-0378">Hydrolase</keyword>
<keyword evidence="10" id="KW-1185">Reference proteome</keyword>
<evidence type="ECO:0000259" key="8">
    <source>
        <dbReference type="PROSITE" id="PS50893"/>
    </source>
</evidence>
<keyword evidence="4 9" id="KW-0067">ATP-binding</keyword>
<dbReference type="InterPro" id="IPR003439">
    <property type="entry name" value="ABC_transporter-like_ATP-bd"/>
</dbReference>
<organism evidence="9 10">
    <name type="scientific">Ruminiclostridium hungatei</name>
    <name type="common">Clostridium hungatei</name>
    <dbReference type="NCBI Taxonomy" id="48256"/>
    <lineage>
        <taxon>Bacteria</taxon>
        <taxon>Bacillati</taxon>
        <taxon>Bacillota</taxon>
        <taxon>Clostridia</taxon>
        <taxon>Eubacteriales</taxon>
        <taxon>Oscillospiraceae</taxon>
        <taxon>Ruminiclostridium</taxon>
    </lineage>
</organism>
<feature type="transmembrane region" description="Helical" evidence="7">
    <location>
        <begin position="262"/>
        <end position="282"/>
    </location>
</feature>
<dbReference type="AlphaFoldDB" id="A0A1V4SJ86"/>
<feature type="domain" description="ABC transporter" evidence="8">
    <location>
        <begin position="355"/>
        <end position="594"/>
    </location>
</feature>
<reference evidence="9 10" key="1">
    <citation type="submission" date="2017-03" db="EMBL/GenBank/DDBJ databases">
        <title>Genome sequence of Clostridium hungatei DSM 14427.</title>
        <authorList>
            <person name="Poehlein A."/>
            <person name="Daniel R."/>
        </authorList>
    </citation>
    <scope>NUCLEOTIDE SEQUENCE [LARGE SCALE GENOMIC DNA]</scope>
    <source>
        <strain evidence="9 10">DSM 14427</strain>
    </source>
</reference>
<dbReference type="STRING" id="48256.CLHUN_22020"/>
<evidence type="ECO:0000256" key="5">
    <source>
        <dbReference type="ARBA" id="ARBA00022989"/>
    </source>
</evidence>
<evidence type="ECO:0000256" key="4">
    <source>
        <dbReference type="ARBA" id="ARBA00022840"/>
    </source>
</evidence>
<dbReference type="Pfam" id="PF00005">
    <property type="entry name" value="ABC_tran"/>
    <property type="match status" value="1"/>
</dbReference>
<sequence length="611" mass="69562">MDKKQKEISNITSIKNNIFAMKLAWGISRSNVAHRLALSILEYFEWVFYSTIFMRYIINAFERKMSFQSILVFILLCGATFALVGLYRSYVNNVCFPLNDTRTYEGLSLKLYNKARNVELGCFEDSEFYNRYTMAIDGAGDRITSVVTNVWGILTGSVATVAVFFSMYDIDRVAVLFVVFPIIGNFVFGGIMNKLSLKRYKEGIPNERVFQYVNRVMYLAEYAKEMRLSNVYRLIREKYDEAIKRTVAIAGKYAPKIIPVEVLKVVFTFSVIFEGVLLYGAYKAMVVKSISLAELAVLSSTMVSATWILIGLFNNIMETIKNGMFVNNLRTFMEYKEAIPEDWDGSTPDREISSIEFRNVSFSYKDGKYAVKNLSFTIPGNSVVAMVGHNGAGKSTIIKLLFRLYDPTEGEILLNGRNIKEYNLREYRRLFAAAFQDYRVLALSVKDNVLMGRNIENEDEAVAEALKKAGVYEKVQTLENGINTILTREFDEAGAVLSGGQYQKIVVSRAFVQNTPVKVFDEPSSALDPIAEYELYKSIMKESRDKTMIFISHRLSSVRNAHKVFMFEKGELVEQGTHQELMKLKGPYADMYTKQAMNYLAVKNIEEGVVL</sequence>
<keyword evidence="5 7" id="KW-1133">Transmembrane helix</keyword>
<dbReference type="PANTHER" id="PTHR24221:SF646">
    <property type="entry name" value="HAEMOLYSIN SECRETION ATP-BINDING PROTEIN"/>
    <property type="match status" value="1"/>
</dbReference>
<evidence type="ECO:0000313" key="9">
    <source>
        <dbReference type="EMBL" id="OPX43959.1"/>
    </source>
</evidence>
<dbReference type="OrthoDB" id="1699242at2"/>
<evidence type="ECO:0000256" key="1">
    <source>
        <dbReference type="ARBA" id="ARBA00004651"/>
    </source>
</evidence>
<name>A0A1V4SJ86_RUMHU</name>
<dbReference type="PROSITE" id="PS50893">
    <property type="entry name" value="ABC_TRANSPORTER_2"/>
    <property type="match status" value="1"/>
</dbReference>
<dbReference type="GO" id="GO:0005886">
    <property type="term" value="C:plasma membrane"/>
    <property type="evidence" value="ECO:0007669"/>
    <property type="project" value="UniProtKB-SubCell"/>
</dbReference>
<protein>
    <submittedName>
        <fullName evidence="9">Lipid A export ATP-binding/permease protein MsbA</fullName>
        <ecNumber evidence="9">3.6.3.-</ecNumber>
    </submittedName>
</protein>
<feature type="transmembrane region" description="Helical" evidence="7">
    <location>
        <begin position="294"/>
        <end position="314"/>
    </location>
</feature>
<comment type="caution">
    <text evidence="9">The sequence shown here is derived from an EMBL/GenBank/DDBJ whole genome shotgun (WGS) entry which is preliminary data.</text>
</comment>
<evidence type="ECO:0000313" key="10">
    <source>
        <dbReference type="Proteomes" id="UP000191554"/>
    </source>
</evidence>
<dbReference type="EC" id="3.6.3.-" evidence="9"/>
<dbReference type="SUPFAM" id="SSF90123">
    <property type="entry name" value="ABC transporter transmembrane region"/>
    <property type="match status" value="1"/>
</dbReference>
<dbReference type="InterPro" id="IPR027417">
    <property type="entry name" value="P-loop_NTPase"/>
</dbReference>
<dbReference type="Gene3D" id="1.20.1560.10">
    <property type="entry name" value="ABC transporter type 1, transmembrane domain"/>
    <property type="match status" value="1"/>
</dbReference>
<dbReference type="InterPro" id="IPR003593">
    <property type="entry name" value="AAA+_ATPase"/>
</dbReference>
<proteinExistence type="predicted"/>
<dbReference type="GO" id="GO:0005524">
    <property type="term" value="F:ATP binding"/>
    <property type="evidence" value="ECO:0007669"/>
    <property type="project" value="UniProtKB-KW"/>
</dbReference>
<dbReference type="GO" id="GO:0034040">
    <property type="term" value="F:ATPase-coupled lipid transmembrane transporter activity"/>
    <property type="evidence" value="ECO:0007669"/>
    <property type="project" value="TreeGrafter"/>
</dbReference>
<feature type="transmembrane region" description="Helical" evidence="7">
    <location>
        <begin position="174"/>
        <end position="192"/>
    </location>
</feature>
<accession>A0A1V4SJ86</accession>
<dbReference type="EMBL" id="MZGX01000013">
    <property type="protein sequence ID" value="OPX43959.1"/>
    <property type="molecule type" value="Genomic_DNA"/>
</dbReference>
<dbReference type="PANTHER" id="PTHR24221">
    <property type="entry name" value="ATP-BINDING CASSETTE SUB-FAMILY B"/>
    <property type="match status" value="1"/>
</dbReference>
<dbReference type="Gene3D" id="3.40.50.300">
    <property type="entry name" value="P-loop containing nucleotide triphosphate hydrolases"/>
    <property type="match status" value="1"/>
</dbReference>
<comment type="subcellular location">
    <subcellularLocation>
        <location evidence="1">Cell membrane</location>
        <topology evidence="1">Multi-pass membrane protein</topology>
    </subcellularLocation>
</comment>
<keyword evidence="6 7" id="KW-0472">Membrane</keyword>
<dbReference type="InterPro" id="IPR039421">
    <property type="entry name" value="Type_1_exporter"/>
</dbReference>
<keyword evidence="3" id="KW-0547">Nucleotide-binding</keyword>
<dbReference type="SMART" id="SM00382">
    <property type="entry name" value="AAA"/>
    <property type="match status" value="1"/>
</dbReference>
<feature type="transmembrane region" description="Helical" evidence="7">
    <location>
        <begin position="70"/>
        <end position="87"/>
    </location>
</feature>
<dbReference type="RefSeq" id="WP_080064635.1">
    <property type="nucleotide sequence ID" value="NZ_MZGX01000013.1"/>
</dbReference>
<evidence type="ECO:0000256" key="6">
    <source>
        <dbReference type="ARBA" id="ARBA00023136"/>
    </source>
</evidence>
<dbReference type="SUPFAM" id="SSF52540">
    <property type="entry name" value="P-loop containing nucleoside triphosphate hydrolases"/>
    <property type="match status" value="1"/>
</dbReference>
<dbReference type="Proteomes" id="UP000191554">
    <property type="component" value="Unassembled WGS sequence"/>
</dbReference>
<feature type="transmembrane region" description="Helical" evidence="7">
    <location>
        <begin position="150"/>
        <end position="168"/>
    </location>
</feature>
<dbReference type="InterPro" id="IPR036640">
    <property type="entry name" value="ABC1_TM_sf"/>
</dbReference>
<evidence type="ECO:0000256" key="2">
    <source>
        <dbReference type="ARBA" id="ARBA00022692"/>
    </source>
</evidence>
<keyword evidence="2 7" id="KW-0812">Transmembrane</keyword>